<dbReference type="Gene3D" id="2.50.20.10">
    <property type="entry name" value="Lipoprotein localisation LolA/LolB/LppX"/>
    <property type="match status" value="1"/>
</dbReference>
<dbReference type="SUPFAM" id="SSF89392">
    <property type="entry name" value="Prokaryotic lipoproteins and lipoprotein localization factors"/>
    <property type="match status" value="1"/>
</dbReference>
<gene>
    <name evidence="2" type="ORF">D5366_00255</name>
</gene>
<evidence type="ECO:0000313" key="2">
    <source>
        <dbReference type="EMBL" id="QDH23957.1"/>
    </source>
</evidence>
<reference evidence="2 3" key="1">
    <citation type="submission" date="2018-09" db="EMBL/GenBank/DDBJ databases">
        <title>The complete genome sequence of Neokomagataea tanensis NBRC 106556(T).</title>
        <authorList>
            <person name="Chua K.-O."/>
            <person name="See-Too W.-S."/>
            <person name="Hong K.-W."/>
            <person name="Yin W.-F."/>
            <person name="Chan K.-G."/>
        </authorList>
    </citation>
    <scope>NUCLEOTIDE SEQUENCE [LARGE SCALE GENOMIC DNA]</scope>
    <source>
        <strain evidence="3">AH13 \ NBRC 106556</strain>
    </source>
</reference>
<dbReference type="EMBL" id="CP032485">
    <property type="protein sequence ID" value="QDH23957.1"/>
    <property type="molecule type" value="Genomic_DNA"/>
</dbReference>
<dbReference type="RefSeq" id="WP_141491793.1">
    <property type="nucleotide sequence ID" value="NZ_CP032485.1"/>
</dbReference>
<evidence type="ECO:0000256" key="1">
    <source>
        <dbReference type="ARBA" id="ARBA00022729"/>
    </source>
</evidence>
<accession>A0A4Y6V633</accession>
<proteinExistence type="predicted"/>
<sequence>MLLALTGCASHGLDRLTPQQRVDAERVETYLNALHGMTASFAQNGPESMRGSGSFAYVPGHLRLDYTLPHTMRLIAGDGRLILNDSASGSETRVSLKRNPLGLLLRYPLRFAGDIDVTDVRHEGSILSLSLAEADNPSQGLLTLDFVDNGQGLNLIGLQGVDARQHRFSVALTSVTDAAVPDPALFKFPQE</sequence>
<name>A0A4Y6V633_9PROT</name>
<dbReference type="OrthoDB" id="7260676at2"/>
<organism evidence="2 3">
    <name type="scientific">Neokomagataea tanensis</name>
    <dbReference type="NCBI Taxonomy" id="661191"/>
    <lineage>
        <taxon>Bacteria</taxon>
        <taxon>Pseudomonadati</taxon>
        <taxon>Pseudomonadota</taxon>
        <taxon>Alphaproteobacteria</taxon>
        <taxon>Acetobacterales</taxon>
        <taxon>Acetobacteraceae</taxon>
        <taxon>Neokomagataea</taxon>
    </lineage>
</organism>
<dbReference type="AlphaFoldDB" id="A0A4Y6V633"/>
<dbReference type="Pfam" id="PF03548">
    <property type="entry name" value="LolA"/>
    <property type="match status" value="1"/>
</dbReference>
<dbReference type="InterPro" id="IPR029046">
    <property type="entry name" value="LolA/LolB/LppX"/>
</dbReference>
<protein>
    <submittedName>
        <fullName evidence="2">Outer membrane lipoprotein carrier protein LolA</fullName>
    </submittedName>
</protein>
<keyword evidence="2" id="KW-0449">Lipoprotein</keyword>
<keyword evidence="3" id="KW-1185">Reference proteome</keyword>
<keyword evidence="1" id="KW-0732">Signal</keyword>
<dbReference type="InterPro" id="IPR004564">
    <property type="entry name" value="OM_lipoprot_carrier_LolA-like"/>
</dbReference>
<dbReference type="KEGG" id="ntn:D5366_00255"/>
<dbReference type="CDD" id="cd16325">
    <property type="entry name" value="LolA"/>
    <property type="match status" value="1"/>
</dbReference>
<dbReference type="Proteomes" id="UP000317214">
    <property type="component" value="Chromosome"/>
</dbReference>
<evidence type="ECO:0000313" key="3">
    <source>
        <dbReference type="Proteomes" id="UP000317214"/>
    </source>
</evidence>